<dbReference type="PANTHER" id="PTHR11439:SF484">
    <property type="entry name" value="REVERSE TRANSCRIPTASE TY1_COPIA-TYPE DOMAIN-CONTAINING PROTEIN"/>
    <property type="match status" value="1"/>
</dbReference>
<dbReference type="AlphaFoldDB" id="A0A438C246"/>
<dbReference type="InterPro" id="IPR026960">
    <property type="entry name" value="RVT-Znf"/>
</dbReference>
<evidence type="ECO:0000313" key="6">
    <source>
        <dbReference type="Proteomes" id="UP000288805"/>
    </source>
</evidence>
<evidence type="ECO:0000313" key="5">
    <source>
        <dbReference type="EMBL" id="RVW17317.1"/>
    </source>
</evidence>
<feature type="region of interest" description="Disordered" evidence="1">
    <location>
        <begin position="254"/>
        <end position="289"/>
    </location>
</feature>
<dbReference type="InterPro" id="IPR013103">
    <property type="entry name" value="RVT_2"/>
</dbReference>
<accession>A0A438C246</accession>
<dbReference type="EMBL" id="QGNW01002579">
    <property type="protein sequence ID" value="RVW17317.1"/>
    <property type="molecule type" value="Genomic_DNA"/>
</dbReference>
<evidence type="ECO:0000259" key="4">
    <source>
        <dbReference type="Pfam" id="PF25597"/>
    </source>
</evidence>
<name>A0A438C246_VITVI</name>
<evidence type="ECO:0000259" key="3">
    <source>
        <dbReference type="Pfam" id="PF13966"/>
    </source>
</evidence>
<comment type="caution">
    <text evidence="5">The sequence shown here is derived from an EMBL/GenBank/DDBJ whole genome shotgun (WGS) entry which is preliminary data.</text>
</comment>
<feature type="region of interest" description="Disordered" evidence="1">
    <location>
        <begin position="206"/>
        <end position="239"/>
    </location>
</feature>
<dbReference type="PANTHER" id="PTHR11439">
    <property type="entry name" value="GAG-POL-RELATED RETROTRANSPOSON"/>
    <property type="match status" value="1"/>
</dbReference>
<dbReference type="InterPro" id="IPR043502">
    <property type="entry name" value="DNA/RNA_pol_sf"/>
</dbReference>
<dbReference type="Pfam" id="PF25597">
    <property type="entry name" value="SH3_retrovirus"/>
    <property type="match status" value="1"/>
</dbReference>
<feature type="domain" description="Reverse transcriptase zinc-binding" evidence="3">
    <location>
        <begin position="1131"/>
        <end position="1214"/>
    </location>
</feature>
<protein>
    <submittedName>
        <fullName evidence="5">Retrovirus-related Pol polyprotein from transposon RE2</fullName>
    </submittedName>
</protein>
<evidence type="ECO:0000259" key="2">
    <source>
        <dbReference type="Pfam" id="PF07727"/>
    </source>
</evidence>
<sequence length="1267" mass="143129">MATKSSTFSSVISGSPMITSEKLVGSENYLSWSASVELWFMGQGYEDHLVTQEADIPEVDRVQWRKIDAQLCSVLWQSVDPKILLHLWAYKTCFKFWNQAKGLYKNDIQRLYKVTSSIINVRQQDMDLSTYIGQIVSLKEEFLIVMPLTTDVGDQRTQIDKFFVVLTLIGFRPDLETVRDQILGSSSVPSLNDVFARLLRISSTQTLPSNNTSDSSVLVSQTSSRGGRSGNQGRGQRPHCTYCNNLGHTRNRCYQLHGRPPRTAHVAQSYDPQSPQPPSSSTSQGISLTDNSGASDHIAGFGFAHPLPSLPLHSVLYAPECPFNLISISKITRTLNCFITFSDKFVTLQDRSTGKTIGIGRESQGLYHLIAPSTPVVCISTDAPILIHSRLGHPSLSKFQKMDKLSARATKCNFLGYSRLQKGYRCYSSEIHRYFLSADVTFFENSPFFSTSESLPVSEVLLLPIISPPDAVSSRPLQVYHRRHRVAVPPSLAEVPIDSLPIPSASPAPALPPSADLPIALRKSWRQTMIDEMTALHSNGTWDLVVLPSGKFTVGCRWVYTVKVGPDGQVDRLKVRLVAKGYTQVYGSDYGDTLSPVAKIAFVRLLLSMAVMRSWPLYQLDIKNVFLHGDLAEEVYMEQLPGFVTQGESGLVCRLRRSLYGLKQSPRAWFSRFSSIVQEFGMFRNTADHSVFYHHNSSGQCIYLIKDLGKLKYFLGIEIAQSSSGVVLSQRKYALDILEETGMLDCKPVDTPMDPNVKLIPGQGEPLGDPGRYQRLVGKLNYLTITRPDISFPVSVVSQFLQSPCDSHWDAVIRILRYIKSTPGQGVLYENRGHTQVVSYTDADWASSPTDRRSTSGYCVFIGGNLISWKSKKQDVVARSSAETEYRAMALATCELIWLKHLLRELRFGKDEQMKLICDNQAALIEKIQRDFLWGGGRLERKAHLIKWKVVCSPKEEGGLGIRKINVLNKALLGKWVWRYAYEKENLWKRVIGVKYGQEGCGWRTKDVCGPYGVGLWKEIMKEVDWCWESIVFKVGKGTKILFWTDKWCGNEALSQIFPQLYTLAGHRIAKVSEVWDYSLGQGGWNLRLARDFNDWELEQIGNMLNLLKDFRTSTEEDAVRWKRENNGVFGAKGAYKMLVGSSAYVFPNRRIWMDKVPTKVSFFAWEASWGKILTLDKLQRRGWQLPNRCFLCGCEEENANHIMLHCTVVKTLWEIALAIFGVQWVFPESVLEVLLSWRGSFVGKKRKDTWNSIPLCIFLDGLERKE</sequence>
<feature type="compositionally biased region" description="Low complexity" evidence="1">
    <location>
        <begin position="212"/>
        <end position="226"/>
    </location>
</feature>
<evidence type="ECO:0000256" key="1">
    <source>
        <dbReference type="SAM" id="MobiDB-lite"/>
    </source>
</evidence>
<dbReference type="SUPFAM" id="SSF56672">
    <property type="entry name" value="DNA/RNA polymerases"/>
    <property type="match status" value="1"/>
</dbReference>
<dbReference type="Pfam" id="PF07727">
    <property type="entry name" value="RVT_2"/>
    <property type="match status" value="2"/>
</dbReference>
<dbReference type="Proteomes" id="UP000288805">
    <property type="component" value="Unassembled WGS sequence"/>
</dbReference>
<feature type="domain" description="Retroviral polymerase SH3-like" evidence="4">
    <location>
        <begin position="400"/>
        <end position="453"/>
    </location>
</feature>
<gene>
    <name evidence="5" type="primary">RE2_497</name>
    <name evidence="5" type="ORF">CK203_069157</name>
</gene>
<organism evidence="5 6">
    <name type="scientific">Vitis vinifera</name>
    <name type="common">Grape</name>
    <dbReference type="NCBI Taxonomy" id="29760"/>
    <lineage>
        <taxon>Eukaryota</taxon>
        <taxon>Viridiplantae</taxon>
        <taxon>Streptophyta</taxon>
        <taxon>Embryophyta</taxon>
        <taxon>Tracheophyta</taxon>
        <taxon>Spermatophyta</taxon>
        <taxon>Magnoliopsida</taxon>
        <taxon>eudicotyledons</taxon>
        <taxon>Gunneridae</taxon>
        <taxon>Pentapetalae</taxon>
        <taxon>rosids</taxon>
        <taxon>Vitales</taxon>
        <taxon>Vitaceae</taxon>
        <taxon>Viteae</taxon>
        <taxon>Vitis</taxon>
    </lineage>
</organism>
<dbReference type="InterPro" id="IPR057670">
    <property type="entry name" value="SH3_retrovirus"/>
</dbReference>
<feature type="compositionally biased region" description="Low complexity" evidence="1">
    <location>
        <begin position="268"/>
        <end position="284"/>
    </location>
</feature>
<proteinExistence type="predicted"/>
<dbReference type="Pfam" id="PF13966">
    <property type="entry name" value="zf-RVT"/>
    <property type="match status" value="1"/>
</dbReference>
<feature type="domain" description="Reverse transcriptase Ty1/copia-type" evidence="2">
    <location>
        <begin position="705"/>
        <end position="753"/>
    </location>
</feature>
<dbReference type="CDD" id="cd09272">
    <property type="entry name" value="RNase_HI_RT_Ty1"/>
    <property type="match status" value="1"/>
</dbReference>
<reference evidence="5 6" key="1">
    <citation type="journal article" date="2018" name="PLoS Genet.">
        <title>Population sequencing reveals clonal diversity and ancestral inbreeding in the grapevine cultivar Chardonnay.</title>
        <authorList>
            <person name="Roach M.J."/>
            <person name="Johnson D.L."/>
            <person name="Bohlmann J."/>
            <person name="van Vuuren H.J."/>
            <person name="Jones S.J."/>
            <person name="Pretorius I.S."/>
            <person name="Schmidt S.A."/>
            <person name="Borneman A.R."/>
        </authorList>
    </citation>
    <scope>NUCLEOTIDE SEQUENCE [LARGE SCALE GENOMIC DNA]</scope>
    <source>
        <strain evidence="6">cv. Chardonnay</strain>
        <tissue evidence="5">Leaf</tissue>
    </source>
</reference>
<feature type="domain" description="Reverse transcriptase Ty1/copia-type" evidence="2">
    <location>
        <begin position="539"/>
        <end position="702"/>
    </location>
</feature>